<dbReference type="InterPro" id="IPR011010">
    <property type="entry name" value="DNA_brk_join_enz"/>
</dbReference>
<dbReference type="InterPro" id="IPR001631">
    <property type="entry name" value="TopoI"/>
</dbReference>
<dbReference type="InterPro" id="IPR013499">
    <property type="entry name" value="TopoI_euk"/>
</dbReference>
<dbReference type="GO" id="GO:0003677">
    <property type="term" value="F:DNA binding"/>
    <property type="evidence" value="ECO:0007669"/>
    <property type="project" value="UniProtKB-UniRule"/>
</dbReference>
<evidence type="ECO:0000313" key="11">
    <source>
        <dbReference type="Proteomes" id="UP000187283"/>
    </source>
</evidence>
<evidence type="ECO:0000256" key="8">
    <source>
        <dbReference type="SAM" id="MobiDB-lite"/>
    </source>
</evidence>
<feature type="region of interest" description="Disordered" evidence="8">
    <location>
        <begin position="1"/>
        <end position="37"/>
    </location>
</feature>
<protein>
    <recommendedName>
        <fullName evidence="7">DNA topoisomerase I</fullName>
        <ecNumber evidence="7">5.6.2.1</ecNumber>
    </recommendedName>
    <alternativeName>
        <fullName evidence="7">DNA topoisomerase 1</fullName>
    </alternativeName>
</protein>
<evidence type="ECO:0000256" key="5">
    <source>
        <dbReference type="ARBA" id="ARBA00023235"/>
    </source>
</evidence>
<comment type="caution">
    <text evidence="10">The sequence shown here is derived from an EMBL/GenBank/DDBJ whole genome shotgun (WGS) entry which is preliminary data.</text>
</comment>
<evidence type="ECO:0000256" key="6">
    <source>
        <dbReference type="PROSITE-ProRule" id="PRU01382"/>
    </source>
</evidence>
<evidence type="ECO:0000313" key="10">
    <source>
        <dbReference type="EMBL" id="OMJ24126.1"/>
    </source>
</evidence>
<evidence type="ECO:0000256" key="1">
    <source>
        <dbReference type="ARBA" id="ARBA00000213"/>
    </source>
</evidence>
<dbReference type="InterPro" id="IPR018521">
    <property type="entry name" value="TopoIB_AS"/>
</dbReference>
<reference evidence="10 11" key="1">
    <citation type="submission" date="2017-01" db="EMBL/GenBank/DDBJ databases">
        <authorList>
            <person name="Mah S.A."/>
            <person name="Swanson W.J."/>
            <person name="Moy G.W."/>
            <person name="Vacquier V.D."/>
        </authorList>
    </citation>
    <scope>NUCLEOTIDE SEQUENCE [LARGE SCALE GENOMIC DNA]</scope>
    <source>
        <strain evidence="10 11">GSMNP</strain>
    </source>
</reference>
<dbReference type="InterPro" id="IPR025834">
    <property type="entry name" value="TopoI_C_dom"/>
</dbReference>
<feature type="region of interest" description="Disordered" evidence="8">
    <location>
        <begin position="80"/>
        <end position="136"/>
    </location>
</feature>
<dbReference type="PROSITE" id="PS52038">
    <property type="entry name" value="TOPO_IB_2"/>
    <property type="match status" value="1"/>
</dbReference>
<dbReference type="SUPFAM" id="SSF56741">
    <property type="entry name" value="Eukaryotic DNA topoisomerase I, N-terminal DNA-binding fragment"/>
    <property type="match status" value="1"/>
</dbReference>
<comment type="similarity">
    <text evidence="2 6 7">Belongs to the type IB topoisomerase family.</text>
</comment>
<dbReference type="PANTHER" id="PTHR10290:SF3">
    <property type="entry name" value="DNA TOPOISOMERASE 1"/>
    <property type="match status" value="1"/>
</dbReference>
<dbReference type="OrthoDB" id="47179at2759"/>
<dbReference type="PANTHER" id="PTHR10290">
    <property type="entry name" value="DNA TOPOISOMERASE I"/>
    <property type="match status" value="1"/>
</dbReference>
<dbReference type="GO" id="GO:0003917">
    <property type="term" value="F:DNA topoisomerase type I (single strand cut, ATP-independent) activity"/>
    <property type="evidence" value="ECO:0007669"/>
    <property type="project" value="UniProtKB-UniRule"/>
</dbReference>
<keyword evidence="5 6" id="KW-0413">Isomerase</keyword>
<comment type="catalytic activity">
    <reaction evidence="1 6 7">
        <text>ATP-independent breakage of single-stranded DNA, followed by passage and rejoining.</text>
        <dbReference type="EC" id="5.6.2.1"/>
    </reaction>
</comment>
<dbReference type="GO" id="GO:0007059">
    <property type="term" value="P:chromosome segregation"/>
    <property type="evidence" value="ECO:0007669"/>
    <property type="project" value="TreeGrafter"/>
</dbReference>
<evidence type="ECO:0000256" key="4">
    <source>
        <dbReference type="ARBA" id="ARBA00023125"/>
    </source>
</evidence>
<dbReference type="InterPro" id="IPR051062">
    <property type="entry name" value="Topoisomerase_IB"/>
</dbReference>
<dbReference type="InterPro" id="IPR013030">
    <property type="entry name" value="DNA_topo_DNA_db_N_dom2"/>
</dbReference>
<dbReference type="InterPro" id="IPR013500">
    <property type="entry name" value="TopoI_cat_euk"/>
</dbReference>
<dbReference type="EMBL" id="LSSN01000405">
    <property type="protein sequence ID" value="OMJ24126.1"/>
    <property type="molecule type" value="Genomic_DNA"/>
</dbReference>
<feature type="region of interest" description="Disordered" evidence="8">
    <location>
        <begin position="54"/>
        <end position="73"/>
    </location>
</feature>
<keyword evidence="4 6" id="KW-0238">DNA-binding</keyword>
<evidence type="ECO:0000259" key="9">
    <source>
        <dbReference type="SMART" id="SM00435"/>
    </source>
</evidence>
<dbReference type="STRING" id="133412.A0A1R1YBS7"/>
<sequence length="758" mass="86875">MLVQATRIAKRSFDKSYSSGSDSSSSGKPFPPRLLMPNTLLNDALPLAKRKIVQVKEESESSEDEKPLSIRKDDLLANHVQKSQIMTNKPKTPSKPAKITRAPKSENLSAKDKKNKLSKSDSSSSKTDITENPDDGDISEDEYKWWMSHNQDDSIKWNTLEHQGVLFPPDYVPHGKPILYEGKPVYFEPEIEELVGFFAALLETDHAKNKVFQKNFFKDLLALMKKSKKILKDEKQKIDDFYGYCYLDGRKEKVGNFRIEPPGLFRGRGAHPKTGLFKKRVVPEQITLNIGKGAKIPEPPKGHKWGNIIHDQTVTWLATWKENVNDSTKYVFLAAGSSIKGQSDLKKFEKARTLKSFVSQIRKDYTVELGSKDVRKKQRATAMYLIDRLALRAGNEKGDDQADTVGCCSLRYEHISLAPDNTVIFDFLGKDSIRYYNEVQVTPRVYKNLHQFIKTARVPGKMIFDKINPNELNKHLSSLMPGLSAKVFRTYNASHTFQKELENTDNSLSIQEKLLAYNRANRQVAILCNHQRTVTKSHDSQMSKMNDKILALKYQRNLHLDQLASINKKAKKTYSNLYDLYVEGITDEWKKDYYLDLVAKDRERITKKKEKVLQQLEQDEETKKEDKKSKQEIKQARDDAKDAISAIDEELDMLSKKEESINKGKYVPGPILARNPTEEKLVAGIEKLSDRISVAETQKIDKDENKTTALSTSKINYIDPRISVAWCKKFDVPVDKIFNRALKEKFKWAMEVDANWTF</sequence>
<gene>
    <name evidence="10" type="ORF">AYI70_g1800</name>
</gene>
<dbReference type="EC" id="5.6.2.1" evidence="7"/>
<evidence type="ECO:0000256" key="7">
    <source>
        <dbReference type="RuleBase" id="RU365101"/>
    </source>
</evidence>
<proteinExistence type="inferred from homology"/>
<dbReference type="SUPFAM" id="SSF56349">
    <property type="entry name" value="DNA breaking-rejoining enzymes"/>
    <property type="match status" value="1"/>
</dbReference>
<dbReference type="InterPro" id="IPR014727">
    <property type="entry name" value="TopoI_cat_a/b-sub_euk"/>
</dbReference>
<dbReference type="InterPro" id="IPR014711">
    <property type="entry name" value="TopoI_cat_a-hlx-sub_euk"/>
</dbReference>
<dbReference type="FunFam" id="3.90.15.10:FF:000003">
    <property type="entry name" value="DNA topoisomerase I"/>
    <property type="match status" value="1"/>
</dbReference>
<keyword evidence="3 6" id="KW-0799">Topoisomerase</keyword>
<dbReference type="Gene3D" id="3.90.15.10">
    <property type="entry name" value="Topoisomerase I, Chain A, domain 3"/>
    <property type="match status" value="1"/>
</dbReference>
<dbReference type="AlphaFoldDB" id="A0A1R1YBS7"/>
<organism evidence="10 11">
    <name type="scientific">Smittium culicis</name>
    <dbReference type="NCBI Taxonomy" id="133412"/>
    <lineage>
        <taxon>Eukaryota</taxon>
        <taxon>Fungi</taxon>
        <taxon>Fungi incertae sedis</taxon>
        <taxon>Zoopagomycota</taxon>
        <taxon>Kickxellomycotina</taxon>
        <taxon>Harpellomycetes</taxon>
        <taxon>Harpellales</taxon>
        <taxon>Legeriomycetaceae</taxon>
        <taxon>Smittium</taxon>
    </lineage>
</organism>
<feature type="domain" description="DNA topoisomerase I eukaryotic-type" evidence="9">
    <location>
        <begin position="264"/>
        <end position="731"/>
    </location>
</feature>
<evidence type="ECO:0000256" key="2">
    <source>
        <dbReference type="ARBA" id="ARBA00006645"/>
    </source>
</evidence>
<feature type="region of interest" description="Disordered" evidence="8">
    <location>
        <begin position="616"/>
        <end position="641"/>
    </location>
</feature>
<dbReference type="Gene3D" id="1.10.132.10">
    <property type="match status" value="1"/>
</dbReference>
<feature type="compositionally biased region" description="Low complexity" evidence="8">
    <location>
        <begin position="15"/>
        <end position="28"/>
    </location>
</feature>
<dbReference type="PRINTS" id="PR00416">
    <property type="entry name" value="EUTPISMRASEI"/>
</dbReference>
<dbReference type="Pfam" id="PF02919">
    <property type="entry name" value="Topoisom_I_N"/>
    <property type="match status" value="1"/>
</dbReference>
<keyword evidence="11" id="KW-1185">Reference proteome</keyword>
<dbReference type="Proteomes" id="UP000187283">
    <property type="component" value="Unassembled WGS sequence"/>
</dbReference>
<dbReference type="GO" id="GO:0006265">
    <property type="term" value="P:DNA topological change"/>
    <property type="evidence" value="ECO:0007669"/>
    <property type="project" value="UniProtKB-UniRule"/>
</dbReference>
<feature type="compositionally biased region" description="Polar residues" evidence="8">
    <location>
        <begin position="80"/>
        <end position="91"/>
    </location>
</feature>
<dbReference type="InterPro" id="IPR036202">
    <property type="entry name" value="TopoI_DNA-bd_euk_N_sf"/>
</dbReference>
<name>A0A1R1YBS7_9FUNG</name>
<dbReference type="GO" id="GO:0005694">
    <property type="term" value="C:chromosome"/>
    <property type="evidence" value="ECO:0007669"/>
    <property type="project" value="InterPro"/>
</dbReference>
<feature type="compositionally biased region" description="Basic and acidic residues" evidence="8">
    <location>
        <begin position="621"/>
        <end position="641"/>
    </location>
</feature>
<feature type="active site" description="O-(3'-phospho-DNA)-tyrosine intermediate" evidence="6">
    <location>
        <position position="717"/>
    </location>
</feature>
<dbReference type="FunFam" id="2.170.11.10:FF:000001">
    <property type="entry name" value="DNA topoisomerase I"/>
    <property type="match status" value="1"/>
</dbReference>
<dbReference type="GO" id="GO:0006260">
    <property type="term" value="P:DNA replication"/>
    <property type="evidence" value="ECO:0007669"/>
    <property type="project" value="TreeGrafter"/>
</dbReference>
<dbReference type="PROSITE" id="PS00176">
    <property type="entry name" value="TOPO_IB_1"/>
    <property type="match status" value="1"/>
</dbReference>
<dbReference type="Pfam" id="PF14370">
    <property type="entry name" value="Topo_C_assoc"/>
    <property type="match status" value="1"/>
</dbReference>
<dbReference type="Gene3D" id="2.170.11.10">
    <property type="entry name" value="DNA Topoisomerase I, domain 2"/>
    <property type="match status" value="2"/>
</dbReference>
<evidence type="ECO:0000256" key="3">
    <source>
        <dbReference type="ARBA" id="ARBA00023029"/>
    </source>
</evidence>
<dbReference type="InterPro" id="IPR008336">
    <property type="entry name" value="TopoI_DNA-bd_euk"/>
</dbReference>
<dbReference type="GO" id="GO:0005730">
    <property type="term" value="C:nucleolus"/>
    <property type="evidence" value="ECO:0007669"/>
    <property type="project" value="TreeGrafter"/>
</dbReference>
<dbReference type="Pfam" id="PF01028">
    <property type="entry name" value="Topoisom_I"/>
    <property type="match status" value="1"/>
</dbReference>
<dbReference type="SMART" id="SM00435">
    <property type="entry name" value="TOPEUc"/>
    <property type="match status" value="1"/>
</dbReference>
<accession>A0A1R1YBS7</accession>
<dbReference type="CDD" id="cd00659">
    <property type="entry name" value="Topo_IB_C"/>
    <property type="match status" value="1"/>
</dbReference>
<comment type="function">
    <text evidence="7">Releases the supercoiling and torsional tension of DNA introduced during the DNA replication and transcription by transiently cleaving and rejoining one strand of the DNA duplex. Introduces a single-strand break via transesterification at the specific target site 5'-[CT]CCTTp site in duplex DNA. The scissile phosphodiester is attacked by the catalytic tyrosine of the enzyme, resulting in the formation of a DNA-(3'-phosphotyrosyl)-enzyme intermediate and the expulsion of a 5'-OH DNA strand. The free DNA strand then undergoes passage around the unbroken strand thus removing DNA supercoils. Finally, in the religation step, the DNA 5'-OH attacks the covalent intermediate to expel the active-site tyrosine and restore the DNA phosphodiester backbone.</text>
</comment>